<dbReference type="EMBL" id="JANKHO010000923">
    <property type="protein sequence ID" value="KAJ3505109.1"/>
    <property type="molecule type" value="Genomic_DNA"/>
</dbReference>
<dbReference type="OrthoDB" id="2269034at2759"/>
<gene>
    <name evidence="1" type="ORF">NLJ89_g7588</name>
</gene>
<organism evidence="1 2">
    <name type="scientific">Agrocybe chaxingu</name>
    <dbReference type="NCBI Taxonomy" id="84603"/>
    <lineage>
        <taxon>Eukaryota</taxon>
        <taxon>Fungi</taxon>
        <taxon>Dikarya</taxon>
        <taxon>Basidiomycota</taxon>
        <taxon>Agaricomycotina</taxon>
        <taxon>Agaricomycetes</taxon>
        <taxon>Agaricomycetidae</taxon>
        <taxon>Agaricales</taxon>
        <taxon>Agaricineae</taxon>
        <taxon>Strophariaceae</taxon>
        <taxon>Agrocybe</taxon>
    </lineage>
</organism>
<protein>
    <submittedName>
        <fullName evidence="1">Uncharacterized protein</fullName>
    </submittedName>
</protein>
<accession>A0A9W8MRL9</accession>
<comment type="caution">
    <text evidence="1">The sequence shown here is derived from an EMBL/GenBank/DDBJ whole genome shotgun (WGS) entry which is preliminary data.</text>
</comment>
<name>A0A9W8MRL9_9AGAR</name>
<proteinExistence type="predicted"/>
<dbReference type="AlphaFoldDB" id="A0A9W8MRL9"/>
<evidence type="ECO:0000313" key="2">
    <source>
        <dbReference type="Proteomes" id="UP001148786"/>
    </source>
</evidence>
<sequence>MRTLRHLHLVGETPGDEELVRALKEMRGLEVLMLINPDSEEGELGDRFLEAMDPRKSRREGGSMACLVPRLRKFEYQGRVSFNPHKLVKFLVQRWKPESTYEAYRSKLFSQSLVPMDVDFELEDLSLPHVSALESVILTTAKKTQFDSDDADTVRRLIEDGMHLEFVKDVNADGPGW</sequence>
<dbReference type="Proteomes" id="UP001148786">
    <property type="component" value="Unassembled WGS sequence"/>
</dbReference>
<keyword evidence="2" id="KW-1185">Reference proteome</keyword>
<reference evidence="1" key="1">
    <citation type="submission" date="2022-07" db="EMBL/GenBank/DDBJ databases">
        <title>Genome Sequence of Agrocybe chaxingu.</title>
        <authorList>
            <person name="Buettner E."/>
        </authorList>
    </citation>
    <scope>NUCLEOTIDE SEQUENCE</scope>
    <source>
        <strain evidence="1">MP-N11</strain>
    </source>
</reference>
<evidence type="ECO:0000313" key="1">
    <source>
        <dbReference type="EMBL" id="KAJ3505109.1"/>
    </source>
</evidence>